<keyword evidence="3" id="KW-1185">Reference proteome</keyword>
<dbReference type="Proteomes" id="UP001243330">
    <property type="component" value="Unassembled WGS sequence"/>
</dbReference>
<protein>
    <recommendedName>
        <fullName evidence="1">CHAT domain-containing protein</fullName>
    </recommendedName>
</protein>
<comment type="caution">
    <text evidence="2">The sequence shown here is derived from an EMBL/GenBank/DDBJ whole genome shotgun (WGS) entry which is preliminary data.</text>
</comment>
<name>A0AAD9ET21_9PEZI</name>
<sequence length="279" mass="30527">MASMEEEIRHLKGFEQFQLPLSANQMMQLAIDGPVVTINVSELRSDAMIATKEGIKFLHLPGFTPAALQSHASVFNSGGNPDRRDIRKSRASPNVSTEAGLRWLWEVAVRPILDVTTLTWSGRLWWITGGLAGRVPFHAAGNDAGDPEENAPSRVTSSYISSLKALKYGRDKGAAAVSGQNMLLVTMSSNPPPHRHLNTTYEEEAIGASFGPDKLLHLAQPDPESILKKIPEFSFVHFACQGASINNDSNRNRLLLVKNERPADLTIASLRRLGSKRAP</sequence>
<gene>
    <name evidence="2" type="ORF">CCHR01_01806</name>
</gene>
<organism evidence="2 3">
    <name type="scientific">Colletotrichum chrysophilum</name>
    <dbReference type="NCBI Taxonomy" id="1836956"/>
    <lineage>
        <taxon>Eukaryota</taxon>
        <taxon>Fungi</taxon>
        <taxon>Dikarya</taxon>
        <taxon>Ascomycota</taxon>
        <taxon>Pezizomycotina</taxon>
        <taxon>Sordariomycetes</taxon>
        <taxon>Hypocreomycetidae</taxon>
        <taxon>Glomerellales</taxon>
        <taxon>Glomerellaceae</taxon>
        <taxon>Colletotrichum</taxon>
        <taxon>Colletotrichum gloeosporioides species complex</taxon>
    </lineage>
</organism>
<evidence type="ECO:0000313" key="3">
    <source>
        <dbReference type="Proteomes" id="UP001243330"/>
    </source>
</evidence>
<dbReference type="InterPro" id="IPR024983">
    <property type="entry name" value="CHAT_dom"/>
</dbReference>
<accession>A0AAD9ET21</accession>
<feature type="domain" description="CHAT" evidence="1">
    <location>
        <begin position="101"/>
        <end position="273"/>
    </location>
</feature>
<dbReference type="Pfam" id="PF12770">
    <property type="entry name" value="CHAT"/>
    <property type="match status" value="1"/>
</dbReference>
<reference evidence="2" key="1">
    <citation type="submission" date="2023-01" db="EMBL/GenBank/DDBJ databases">
        <title>Colletotrichum chrysophilum M932 genome sequence.</title>
        <authorList>
            <person name="Baroncelli R."/>
        </authorList>
    </citation>
    <scope>NUCLEOTIDE SEQUENCE</scope>
    <source>
        <strain evidence="2">M932</strain>
    </source>
</reference>
<evidence type="ECO:0000259" key="1">
    <source>
        <dbReference type="Pfam" id="PF12770"/>
    </source>
</evidence>
<evidence type="ECO:0000313" key="2">
    <source>
        <dbReference type="EMBL" id="KAK1855631.1"/>
    </source>
</evidence>
<dbReference type="EMBL" id="JAQOWY010000019">
    <property type="protein sequence ID" value="KAK1855631.1"/>
    <property type="molecule type" value="Genomic_DNA"/>
</dbReference>
<dbReference type="AlphaFoldDB" id="A0AAD9ET21"/>
<proteinExistence type="predicted"/>